<dbReference type="PANTHER" id="PTHR23502:SF68">
    <property type="entry name" value="MULTIDRUG TRANSPORTER, PUTATIVE (AFU_ORTHOLOGUE AFUA_3G01120)-RELATED"/>
    <property type="match status" value="1"/>
</dbReference>
<evidence type="ECO:0000256" key="4">
    <source>
        <dbReference type="ARBA" id="ARBA00022989"/>
    </source>
</evidence>
<keyword evidence="4 6" id="KW-1133">Transmembrane helix</keyword>
<keyword evidence="5 6" id="KW-0472">Membrane</keyword>
<feature type="transmembrane region" description="Helical" evidence="6">
    <location>
        <begin position="85"/>
        <end position="104"/>
    </location>
</feature>
<comment type="subcellular location">
    <subcellularLocation>
        <location evidence="1">Membrane</location>
        <topology evidence="1">Multi-pass membrane protein</topology>
    </subcellularLocation>
</comment>
<dbReference type="OrthoDB" id="5296287at2759"/>
<dbReference type="AlphaFoldDB" id="A0A8E2DYJ9"/>
<dbReference type="InterPro" id="IPR020846">
    <property type="entry name" value="MFS_dom"/>
</dbReference>
<feature type="transmembrane region" description="Helical" evidence="6">
    <location>
        <begin position="271"/>
        <end position="295"/>
    </location>
</feature>
<dbReference type="FunFam" id="1.20.1250.20:FF:000011">
    <property type="entry name" value="MFS multidrug transporter, putative"/>
    <property type="match status" value="1"/>
</dbReference>
<feature type="transmembrane region" description="Helical" evidence="6">
    <location>
        <begin position="354"/>
        <end position="375"/>
    </location>
</feature>
<feature type="transmembrane region" description="Helical" evidence="6">
    <location>
        <begin position="44"/>
        <end position="65"/>
    </location>
</feature>
<feature type="transmembrane region" description="Helical" evidence="6">
    <location>
        <begin position="381"/>
        <end position="402"/>
    </location>
</feature>
<feature type="transmembrane region" description="Helical" evidence="6">
    <location>
        <begin position="449"/>
        <end position="469"/>
    </location>
</feature>
<gene>
    <name evidence="8" type="ORF">K432DRAFT_364017</name>
</gene>
<organism evidence="8 9">
    <name type="scientific">Lepidopterella palustris CBS 459.81</name>
    <dbReference type="NCBI Taxonomy" id="1314670"/>
    <lineage>
        <taxon>Eukaryota</taxon>
        <taxon>Fungi</taxon>
        <taxon>Dikarya</taxon>
        <taxon>Ascomycota</taxon>
        <taxon>Pezizomycotina</taxon>
        <taxon>Dothideomycetes</taxon>
        <taxon>Pleosporomycetidae</taxon>
        <taxon>Mytilinidiales</taxon>
        <taxon>Argynnaceae</taxon>
        <taxon>Lepidopterella</taxon>
    </lineage>
</organism>
<evidence type="ECO:0000256" key="5">
    <source>
        <dbReference type="ARBA" id="ARBA00023136"/>
    </source>
</evidence>
<comment type="similarity">
    <text evidence="2">Belongs to the major facilitator superfamily.</text>
</comment>
<keyword evidence="3 6" id="KW-0812">Transmembrane</keyword>
<feature type="transmembrane region" description="Helical" evidence="6">
    <location>
        <begin position="116"/>
        <end position="134"/>
    </location>
</feature>
<evidence type="ECO:0000256" key="1">
    <source>
        <dbReference type="ARBA" id="ARBA00004141"/>
    </source>
</evidence>
<dbReference type="GO" id="GO:0022857">
    <property type="term" value="F:transmembrane transporter activity"/>
    <property type="evidence" value="ECO:0007669"/>
    <property type="project" value="InterPro"/>
</dbReference>
<dbReference type="CDD" id="cd17323">
    <property type="entry name" value="MFS_Tpo1_MDR_like"/>
    <property type="match status" value="1"/>
</dbReference>
<evidence type="ECO:0000259" key="7">
    <source>
        <dbReference type="PROSITE" id="PS50850"/>
    </source>
</evidence>
<dbReference type="Pfam" id="PF07690">
    <property type="entry name" value="MFS_1"/>
    <property type="match status" value="1"/>
</dbReference>
<proteinExistence type="inferred from homology"/>
<protein>
    <submittedName>
        <fullName evidence="8">MFS general substrate transporter</fullName>
    </submittedName>
</protein>
<dbReference type="SUPFAM" id="SSF103473">
    <property type="entry name" value="MFS general substrate transporter"/>
    <property type="match status" value="1"/>
</dbReference>
<reference evidence="8 9" key="1">
    <citation type="journal article" date="2016" name="Nat. Commun.">
        <title>Ectomycorrhizal ecology is imprinted in the genome of the dominant symbiotic fungus Cenococcum geophilum.</title>
        <authorList>
            <consortium name="DOE Joint Genome Institute"/>
            <person name="Peter M."/>
            <person name="Kohler A."/>
            <person name="Ohm R.A."/>
            <person name="Kuo A."/>
            <person name="Krutzmann J."/>
            <person name="Morin E."/>
            <person name="Arend M."/>
            <person name="Barry K.W."/>
            <person name="Binder M."/>
            <person name="Choi C."/>
            <person name="Clum A."/>
            <person name="Copeland A."/>
            <person name="Grisel N."/>
            <person name="Haridas S."/>
            <person name="Kipfer T."/>
            <person name="LaButti K."/>
            <person name="Lindquist E."/>
            <person name="Lipzen A."/>
            <person name="Maire R."/>
            <person name="Meier B."/>
            <person name="Mihaltcheva S."/>
            <person name="Molinier V."/>
            <person name="Murat C."/>
            <person name="Poggeler S."/>
            <person name="Quandt C.A."/>
            <person name="Sperisen C."/>
            <person name="Tritt A."/>
            <person name="Tisserant E."/>
            <person name="Crous P.W."/>
            <person name="Henrissat B."/>
            <person name="Nehls U."/>
            <person name="Egli S."/>
            <person name="Spatafora J.W."/>
            <person name="Grigoriev I.V."/>
            <person name="Martin F.M."/>
        </authorList>
    </citation>
    <scope>NUCLEOTIDE SEQUENCE [LARGE SCALE GENOMIC DNA]</scope>
    <source>
        <strain evidence="8 9">CBS 459.81</strain>
    </source>
</reference>
<dbReference type="Proteomes" id="UP000250266">
    <property type="component" value="Unassembled WGS sequence"/>
</dbReference>
<dbReference type="Gene3D" id="1.20.1250.20">
    <property type="entry name" value="MFS general substrate transporter like domains"/>
    <property type="match status" value="1"/>
</dbReference>
<evidence type="ECO:0000313" key="9">
    <source>
        <dbReference type="Proteomes" id="UP000250266"/>
    </source>
</evidence>
<dbReference type="GO" id="GO:0016020">
    <property type="term" value="C:membrane"/>
    <property type="evidence" value="ECO:0007669"/>
    <property type="project" value="UniProtKB-SubCell"/>
</dbReference>
<evidence type="ECO:0000256" key="3">
    <source>
        <dbReference type="ARBA" id="ARBA00022692"/>
    </source>
</evidence>
<evidence type="ECO:0000313" key="8">
    <source>
        <dbReference type="EMBL" id="OCK74095.1"/>
    </source>
</evidence>
<sequence>MKDLPPDCILTELQTYANSDPNLISWDSPSDPANPLNWPLWHRWTLIILVSCVTFMSSLSSSMFAPGIPALMAEFHSSNSITSSFVLTIFVLGLAAGPLVFAPLSELYGRLPVQHIGSVGLVAFTIGCAMATRLDILIGLRLLQGIFGAVPLTNGGGLIADMIKQEERGFALAIFTVGVLLGPVVGPVAGGFLAAAKGWRWVFWIIAIVQGSLTLISFAVWRESYSPVLLSRKAALLRKRTGNAALYTRYDTGLSTRAHFKRGILRVFKMLAFSPIVLALSIHMGLVYSYLYVLLTTLTPMFENIYHFSPKISGLSYLGIGVGFLLGQMIFAQSSDRILRQLTTKRGGEMKPEFRLPITIMGGFFVPIGFFWYGWSAQRQTQWIVPIVGTGIAALGNALIFMSIQVYSIDAFTIYAASALAANSVTRSVMAAVLPLAAPKMYSTLGIGWGNSLLAFLALAMIPIPWLLFVHGEKMRGWNAQRIKRL</sequence>
<dbReference type="InterPro" id="IPR011701">
    <property type="entry name" value="MFS"/>
</dbReference>
<dbReference type="EMBL" id="KV745561">
    <property type="protein sequence ID" value="OCK74095.1"/>
    <property type="molecule type" value="Genomic_DNA"/>
</dbReference>
<evidence type="ECO:0000256" key="2">
    <source>
        <dbReference type="ARBA" id="ARBA00008335"/>
    </source>
</evidence>
<evidence type="ECO:0000256" key="6">
    <source>
        <dbReference type="SAM" id="Phobius"/>
    </source>
</evidence>
<feature type="transmembrane region" description="Helical" evidence="6">
    <location>
        <begin position="201"/>
        <end position="221"/>
    </location>
</feature>
<keyword evidence="9" id="KW-1185">Reference proteome</keyword>
<feature type="transmembrane region" description="Helical" evidence="6">
    <location>
        <begin position="170"/>
        <end position="195"/>
    </location>
</feature>
<accession>A0A8E2DYJ9</accession>
<dbReference type="PROSITE" id="PS50850">
    <property type="entry name" value="MFS"/>
    <property type="match status" value="1"/>
</dbReference>
<feature type="domain" description="Major facilitator superfamily (MFS) profile" evidence="7">
    <location>
        <begin position="46"/>
        <end position="475"/>
    </location>
</feature>
<feature type="transmembrane region" description="Helical" evidence="6">
    <location>
        <begin position="315"/>
        <end position="333"/>
    </location>
</feature>
<name>A0A8E2DYJ9_9PEZI</name>
<dbReference type="PANTHER" id="PTHR23502">
    <property type="entry name" value="MAJOR FACILITATOR SUPERFAMILY"/>
    <property type="match status" value="1"/>
</dbReference>
<dbReference type="InterPro" id="IPR036259">
    <property type="entry name" value="MFS_trans_sf"/>
</dbReference>